<accession>A0A2A2TQJ9</accession>
<dbReference type="EMBL" id="NTFS01000002">
    <property type="protein sequence ID" value="PAX60720.1"/>
    <property type="molecule type" value="Genomic_DNA"/>
</dbReference>
<dbReference type="Proteomes" id="UP000218238">
    <property type="component" value="Unassembled WGS sequence"/>
</dbReference>
<keyword evidence="1" id="KW-0238">DNA-binding</keyword>
<gene>
    <name evidence="1" type="ORF">CK510_00470</name>
</gene>
<name>A0A2A2TQJ9_9CYAN</name>
<proteinExistence type="predicted"/>
<dbReference type="AlphaFoldDB" id="A0A2A2TQJ9"/>
<comment type="caution">
    <text evidence="1">The sequence shown here is derived from an EMBL/GenBank/DDBJ whole genome shotgun (WGS) entry which is preliminary data.</text>
</comment>
<dbReference type="OrthoDB" id="517841at2"/>
<protein>
    <submittedName>
        <fullName evidence="1">DNA-binding protein</fullName>
    </submittedName>
</protein>
<dbReference type="RefSeq" id="WP_095719800.1">
    <property type="nucleotide sequence ID" value="NZ_NTFS01000002.1"/>
</dbReference>
<evidence type="ECO:0000313" key="1">
    <source>
        <dbReference type="EMBL" id="PAX60720.1"/>
    </source>
</evidence>
<reference evidence="1 2" key="1">
    <citation type="submission" date="2017-08" db="EMBL/GenBank/DDBJ databases">
        <title>Draft genome sequence of filamentous cyanobacterium Calothrix elsteri CCALA 953.</title>
        <authorList>
            <person name="Gagunashvili A.N."/>
            <person name="Elster J."/>
            <person name="Andresson O.S."/>
        </authorList>
    </citation>
    <scope>NUCLEOTIDE SEQUENCE [LARGE SCALE GENOMIC DNA]</scope>
    <source>
        <strain evidence="1 2">CCALA 953</strain>
    </source>
</reference>
<keyword evidence="2" id="KW-1185">Reference proteome</keyword>
<sequence length="149" mass="16958">MYHSVTELAEKLGVSTSRIRFLINTGRIKGAFKVGEIWVIPVVDSKPQVTKGSRGPELSWKKCRPDFISRIHVNQQEIQRNKETGAREPVISVKNYKGNNYGHEVIIHGCCRVVYQPDNPLDCGAKVWIETYSRVDHINRNENSQKAVV</sequence>
<organism evidence="1 2">
    <name type="scientific">Brunnivagina elsteri CCALA 953</name>
    <dbReference type="NCBI Taxonomy" id="987040"/>
    <lineage>
        <taxon>Bacteria</taxon>
        <taxon>Bacillati</taxon>
        <taxon>Cyanobacteriota</taxon>
        <taxon>Cyanophyceae</taxon>
        <taxon>Nostocales</taxon>
        <taxon>Calotrichaceae</taxon>
        <taxon>Brunnivagina</taxon>
    </lineage>
</organism>
<dbReference type="GO" id="GO:0003677">
    <property type="term" value="F:DNA binding"/>
    <property type="evidence" value="ECO:0007669"/>
    <property type="project" value="UniProtKB-KW"/>
</dbReference>
<evidence type="ECO:0000313" key="2">
    <source>
        <dbReference type="Proteomes" id="UP000218238"/>
    </source>
</evidence>